<evidence type="ECO:0000313" key="3">
    <source>
        <dbReference type="Proteomes" id="UP000613580"/>
    </source>
</evidence>
<feature type="compositionally biased region" description="Acidic residues" evidence="1">
    <location>
        <begin position="451"/>
        <end position="462"/>
    </location>
</feature>
<protein>
    <recommendedName>
        <fullName evidence="4">Rap1 Myb domain-containing protein</fullName>
    </recommendedName>
</protein>
<feature type="compositionally biased region" description="Low complexity" evidence="1">
    <location>
        <begin position="228"/>
        <end position="239"/>
    </location>
</feature>
<feature type="region of interest" description="Disordered" evidence="1">
    <location>
        <begin position="176"/>
        <end position="535"/>
    </location>
</feature>
<sequence length="626" mass="69336">MVNGTKFTAEEDRNLVEYLACARPEDGSRKGEKIYKTLVSNPDKWPWSRTHPYISWAGHYHKASASFDLRIEQYLKNGRRHPEDSNAKDPDAKVRVLVHFTEDDIQNLCVFLAEKTPAGSGRRRGGIVLYNTLVEDEDGTRPWAKRHSAMGWSHYYNRHREVLDPRISAIQLGNANVQQSTTGTERPKADARLAPLPESAPPRKDAPGISATRKRPLHLDSDEDSDESPSSSSASSLEANSKRSTRAAMATRRLDQARKRLRPMGTDFDSESEDDEAPLKASQRSLRRKNPPVFEEEEESECSNDDDVVKTAQPQPSLPPIETLTRSTTTTSSTSSSEPVQEERRSPAQRLRDLHAIFDEDAVGGSATRKRPLHLESDEDSDESPSGSLSSLELNSKRSTRAAMANRRLGPARKRLRLRVKDTESEDDSEASLPPKAPRRSLRCKNPYILEEGDESDDSSDDDVVKTAQPQPSLPGIETLTQSTKTASSEPVQEEPQRLRDKERPPLPVDGTSPADEDMGPSHEEPIATPSARTSLTERIQALAAARRMAERSNLPLPAPSSPLHTFDMHAYLFDDVPDNAVIDTLSAMVVPQTAAAAARPPKRRPGDGPVQKPLPVFFASMPGLR</sequence>
<dbReference type="InterPro" id="IPR009057">
    <property type="entry name" value="Homeodomain-like_sf"/>
</dbReference>
<feature type="compositionally biased region" description="Low complexity" evidence="1">
    <location>
        <begin position="384"/>
        <end position="394"/>
    </location>
</feature>
<dbReference type="EMBL" id="JACAZE010000004">
    <property type="protein sequence ID" value="KAF7318093.1"/>
    <property type="molecule type" value="Genomic_DNA"/>
</dbReference>
<dbReference type="Proteomes" id="UP000613580">
    <property type="component" value="Unassembled WGS sequence"/>
</dbReference>
<accession>A0A8H6WKI3</accession>
<keyword evidence="3" id="KW-1185">Reference proteome</keyword>
<dbReference type="AlphaFoldDB" id="A0A8H6WKI3"/>
<evidence type="ECO:0000313" key="2">
    <source>
        <dbReference type="EMBL" id="KAF7318093.1"/>
    </source>
</evidence>
<feature type="compositionally biased region" description="Polar residues" evidence="1">
    <location>
        <begin position="479"/>
        <end position="491"/>
    </location>
</feature>
<gene>
    <name evidence="2" type="ORF">HMN09_00317200</name>
</gene>
<feature type="compositionally biased region" description="Low complexity" evidence="1">
    <location>
        <begin position="325"/>
        <end position="337"/>
    </location>
</feature>
<feature type="compositionally biased region" description="Basic and acidic residues" evidence="1">
    <location>
        <begin position="495"/>
        <end position="505"/>
    </location>
</feature>
<feature type="compositionally biased region" description="Basic and acidic residues" evidence="1">
    <location>
        <begin position="341"/>
        <end position="358"/>
    </location>
</feature>
<evidence type="ECO:0000256" key="1">
    <source>
        <dbReference type="SAM" id="MobiDB-lite"/>
    </source>
</evidence>
<evidence type="ECO:0008006" key="4">
    <source>
        <dbReference type="Google" id="ProtNLM"/>
    </source>
</evidence>
<dbReference type="CDD" id="cd11655">
    <property type="entry name" value="rap1_myb-like"/>
    <property type="match status" value="1"/>
</dbReference>
<dbReference type="SUPFAM" id="SSF46689">
    <property type="entry name" value="Homeodomain-like"/>
    <property type="match status" value="1"/>
</dbReference>
<dbReference type="OrthoDB" id="435460at2759"/>
<comment type="caution">
    <text evidence="2">The sequence shown here is derived from an EMBL/GenBank/DDBJ whole genome shotgun (WGS) entry which is preliminary data.</text>
</comment>
<proteinExistence type="predicted"/>
<feature type="region of interest" description="Disordered" evidence="1">
    <location>
        <begin position="594"/>
        <end position="626"/>
    </location>
</feature>
<name>A0A8H6WKI3_MYCCL</name>
<feature type="compositionally biased region" description="Acidic residues" evidence="1">
    <location>
        <begin position="294"/>
        <end position="306"/>
    </location>
</feature>
<organism evidence="2 3">
    <name type="scientific">Mycena chlorophos</name>
    <name type="common">Agaric fungus</name>
    <name type="synonym">Agaricus chlorophos</name>
    <dbReference type="NCBI Taxonomy" id="658473"/>
    <lineage>
        <taxon>Eukaryota</taxon>
        <taxon>Fungi</taxon>
        <taxon>Dikarya</taxon>
        <taxon>Basidiomycota</taxon>
        <taxon>Agaricomycotina</taxon>
        <taxon>Agaricomycetes</taxon>
        <taxon>Agaricomycetidae</taxon>
        <taxon>Agaricales</taxon>
        <taxon>Marasmiineae</taxon>
        <taxon>Mycenaceae</taxon>
        <taxon>Mycena</taxon>
    </lineage>
</organism>
<dbReference type="Gene3D" id="1.10.10.60">
    <property type="entry name" value="Homeodomain-like"/>
    <property type="match status" value="1"/>
</dbReference>
<reference evidence="2" key="1">
    <citation type="submission" date="2020-05" db="EMBL/GenBank/DDBJ databases">
        <title>Mycena genomes resolve the evolution of fungal bioluminescence.</title>
        <authorList>
            <person name="Tsai I.J."/>
        </authorList>
    </citation>
    <scope>NUCLEOTIDE SEQUENCE</scope>
    <source>
        <strain evidence="2">110903Hualien_Pintung</strain>
    </source>
</reference>